<reference evidence="2" key="1">
    <citation type="journal article" date="2007" name="Plant Cell">
        <title>Dothideomycete-plant interactions illuminated by genome sequencing and EST analysis of the wheat pathogen Stagonospora nodorum.</title>
        <authorList>
            <person name="Hane J.K."/>
            <person name="Lowe R.G."/>
            <person name="Solomon P.S."/>
            <person name="Tan K.C."/>
            <person name="Schoch C.L."/>
            <person name="Spatafora J.W."/>
            <person name="Crous P.W."/>
            <person name="Kodira C."/>
            <person name="Birren B.W."/>
            <person name="Galagan J.E."/>
            <person name="Torriani S.F."/>
            <person name="McDonald B.A."/>
            <person name="Oliver R.P."/>
        </authorList>
    </citation>
    <scope>NUCLEOTIDE SEQUENCE [LARGE SCALE GENOMIC DNA]</scope>
    <source>
        <strain evidence="2">SN15 / ATCC MYA-4574 / FGSC 10173</strain>
    </source>
</reference>
<organism evidence="1 2">
    <name type="scientific">Phaeosphaeria nodorum (strain SN15 / ATCC MYA-4574 / FGSC 10173)</name>
    <name type="common">Glume blotch fungus</name>
    <name type="synonym">Parastagonospora nodorum</name>
    <dbReference type="NCBI Taxonomy" id="321614"/>
    <lineage>
        <taxon>Eukaryota</taxon>
        <taxon>Fungi</taxon>
        <taxon>Dikarya</taxon>
        <taxon>Ascomycota</taxon>
        <taxon>Pezizomycotina</taxon>
        <taxon>Dothideomycetes</taxon>
        <taxon>Pleosporomycetidae</taxon>
        <taxon>Pleosporales</taxon>
        <taxon>Pleosporineae</taxon>
        <taxon>Phaeosphaeriaceae</taxon>
        <taxon>Parastagonospora</taxon>
    </lineage>
</organism>
<name>Q0ULS2_PHANO</name>
<dbReference type="AlphaFoldDB" id="Q0ULS2"/>
<gene>
    <name evidence="1" type="ORF">SNOG_07292</name>
</gene>
<proteinExistence type="predicted"/>
<dbReference type="VEuPathDB" id="FungiDB:JI435_072920"/>
<evidence type="ECO:0000313" key="2">
    <source>
        <dbReference type="Proteomes" id="UP000001055"/>
    </source>
</evidence>
<dbReference type="GeneID" id="5974526"/>
<dbReference type="RefSeq" id="XP_001797633.1">
    <property type="nucleotide sequence ID" value="XM_001797581.1"/>
</dbReference>
<sequence length="60" mass="6334">MKVSMALVAIVTALPQGESKLRKYGNQAEACSACILSSGLAVHACNCCDSWDPQYCKTPA</sequence>
<protein>
    <submittedName>
        <fullName evidence="1">Uncharacterized protein</fullName>
    </submittedName>
</protein>
<evidence type="ECO:0000313" key="1">
    <source>
        <dbReference type="EMBL" id="EAT84758.1"/>
    </source>
</evidence>
<accession>Q0ULS2</accession>
<dbReference type="EMBL" id="CH445335">
    <property type="protein sequence ID" value="EAT84758.1"/>
    <property type="molecule type" value="Genomic_DNA"/>
</dbReference>
<dbReference type="Proteomes" id="UP000001055">
    <property type="component" value="Unassembled WGS sequence"/>
</dbReference>
<dbReference type="KEGG" id="pno:SNOG_07292"/>
<dbReference type="InParanoid" id="Q0ULS2"/>